<evidence type="ECO:0000313" key="3">
    <source>
        <dbReference type="Proteomes" id="UP000280834"/>
    </source>
</evidence>
<dbReference type="AlphaFoldDB" id="A0A0R3QYP8"/>
<evidence type="ECO:0000313" key="2">
    <source>
        <dbReference type="EMBL" id="VDO37140.1"/>
    </source>
</evidence>
<gene>
    <name evidence="2" type="ORF">BTMF_LOCUS10884</name>
</gene>
<keyword evidence="3" id="KW-1185">Reference proteome</keyword>
<reference evidence="4" key="1">
    <citation type="submission" date="2017-02" db="UniProtKB">
        <authorList>
            <consortium name="WormBaseParasite"/>
        </authorList>
    </citation>
    <scope>IDENTIFICATION</scope>
</reference>
<accession>A0A0R3QYP8</accession>
<dbReference type="STRING" id="42155.A0A0R3QYP8"/>
<reference evidence="2 3" key="2">
    <citation type="submission" date="2018-11" db="EMBL/GenBank/DDBJ databases">
        <authorList>
            <consortium name="Pathogen Informatics"/>
        </authorList>
    </citation>
    <scope>NUCLEOTIDE SEQUENCE [LARGE SCALE GENOMIC DNA]</scope>
</reference>
<feature type="compositionally biased region" description="Basic and acidic residues" evidence="1">
    <location>
        <begin position="39"/>
        <end position="53"/>
    </location>
</feature>
<evidence type="ECO:0000313" key="4">
    <source>
        <dbReference type="WBParaSite" id="BTMF_0001287201-mRNA-1"/>
    </source>
</evidence>
<sequence>MAKKRSSLKKSRSDSGSAAMNTKKFVKRTQGTRNGLTFKKGEHSLNPDRKAKGDHFRSRATINRLRMYKNFKPIR</sequence>
<name>A0A0R3QYP8_9BILA</name>
<dbReference type="WBParaSite" id="BTMF_0001287201-mRNA-1">
    <property type="protein sequence ID" value="BTMF_0001287201-mRNA-1"/>
    <property type="gene ID" value="BTMF_0001287201"/>
</dbReference>
<dbReference type="EMBL" id="UZAG01017891">
    <property type="protein sequence ID" value="VDO37140.1"/>
    <property type="molecule type" value="Genomic_DNA"/>
</dbReference>
<dbReference type="Proteomes" id="UP000280834">
    <property type="component" value="Unassembled WGS sequence"/>
</dbReference>
<protein>
    <submittedName>
        <fullName evidence="4">50S ribosomal protein L35</fullName>
    </submittedName>
</protein>
<organism evidence="4">
    <name type="scientific">Brugia timori</name>
    <dbReference type="NCBI Taxonomy" id="42155"/>
    <lineage>
        <taxon>Eukaryota</taxon>
        <taxon>Metazoa</taxon>
        <taxon>Ecdysozoa</taxon>
        <taxon>Nematoda</taxon>
        <taxon>Chromadorea</taxon>
        <taxon>Rhabditida</taxon>
        <taxon>Spirurina</taxon>
        <taxon>Spiruromorpha</taxon>
        <taxon>Filarioidea</taxon>
        <taxon>Onchocercidae</taxon>
        <taxon>Brugia</taxon>
    </lineage>
</organism>
<feature type="compositionally biased region" description="Basic residues" evidence="1">
    <location>
        <begin position="1"/>
        <end position="10"/>
    </location>
</feature>
<feature type="region of interest" description="Disordered" evidence="1">
    <location>
        <begin position="1"/>
        <end position="53"/>
    </location>
</feature>
<proteinExistence type="predicted"/>
<evidence type="ECO:0000256" key="1">
    <source>
        <dbReference type="SAM" id="MobiDB-lite"/>
    </source>
</evidence>